<feature type="transmembrane region" description="Helical" evidence="2">
    <location>
        <begin position="146"/>
        <end position="167"/>
    </location>
</feature>
<name>A0A915EV84_9CEST</name>
<feature type="region of interest" description="Disordered" evidence="1">
    <location>
        <begin position="1"/>
        <end position="37"/>
    </location>
</feature>
<evidence type="ECO:0000256" key="1">
    <source>
        <dbReference type="SAM" id="MobiDB-lite"/>
    </source>
</evidence>
<organism evidence="3 4">
    <name type="scientific">Echinococcus canadensis</name>
    <dbReference type="NCBI Taxonomy" id="519352"/>
    <lineage>
        <taxon>Eukaryota</taxon>
        <taxon>Metazoa</taxon>
        <taxon>Spiralia</taxon>
        <taxon>Lophotrochozoa</taxon>
        <taxon>Platyhelminthes</taxon>
        <taxon>Cestoda</taxon>
        <taxon>Eucestoda</taxon>
        <taxon>Cyclophyllidea</taxon>
        <taxon>Taeniidae</taxon>
        <taxon>Echinococcus</taxon>
        <taxon>Echinococcus canadensis group</taxon>
    </lineage>
</organism>
<sequence length="382" mass="41500">MSIYQVQRVEQVVPGSPTESQSTVKTPPPHCESQFSPEVVENSSNGVQCSIRFELPHSSPASFSSLSTLTSISGSTNENVKDSTAVHPSAHLEFLRSVHKSTKRKRKLRKCLRIFHYIFVYGLPIGGVILGIAGILLGHFLHIEPLFVGGCLLLITAFGLMLQSCFWKRSLPNKFRAKEIPFNMPPEDSLMSRSNEPSDHETSKSTGIGAAEHAVRSQGMNPAQVRRISMALSRATAELSAARQISSVTGGGSSVLNLARRLTMGPMQLGDYGDMRELESGNGWIAGRFPHGVRRGLAWNDTGASSLTKSVLFPIQENILMWSSALPTEHSNIHCILLNPTDPSVTTPSTTSYQMSKSQSSLDVADNPTNRANKSKTAINGT</sequence>
<keyword evidence="2" id="KW-0472">Membrane</keyword>
<evidence type="ECO:0000313" key="3">
    <source>
        <dbReference type="Proteomes" id="UP000887562"/>
    </source>
</evidence>
<feature type="region of interest" description="Disordered" evidence="1">
    <location>
        <begin position="186"/>
        <end position="207"/>
    </location>
</feature>
<feature type="transmembrane region" description="Helical" evidence="2">
    <location>
        <begin position="114"/>
        <end position="140"/>
    </location>
</feature>
<keyword evidence="2" id="KW-1133">Transmembrane helix</keyword>
<reference evidence="4" key="1">
    <citation type="submission" date="2022-11" db="UniProtKB">
        <authorList>
            <consortium name="WormBaseParasite"/>
        </authorList>
    </citation>
    <scope>IDENTIFICATION</scope>
</reference>
<evidence type="ECO:0000256" key="2">
    <source>
        <dbReference type="SAM" id="Phobius"/>
    </source>
</evidence>
<dbReference type="Proteomes" id="UP000887562">
    <property type="component" value="Unplaced"/>
</dbReference>
<proteinExistence type="predicted"/>
<protein>
    <submittedName>
        <fullName evidence="4">Uncharacterized protein</fullName>
    </submittedName>
</protein>
<feature type="compositionally biased region" description="Polar residues" evidence="1">
    <location>
        <begin position="353"/>
        <end position="382"/>
    </location>
</feature>
<accession>A0A915EV84</accession>
<dbReference type="WBParaSite" id="maker-E.canG7_contigs_6391-snap-gene-0.7-mRNA-1">
    <property type="protein sequence ID" value="maker-E.canG7_contigs_6391-snap-gene-0.7-mRNA-1"/>
    <property type="gene ID" value="EcG7_09125"/>
</dbReference>
<keyword evidence="2" id="KW-0812">Transmembrane</keyword>
<keyword evidence="3" id="KW-1185">Reference proteome</keyword>
<feature type="region of interest" description="Disordered" evidence="1">
    <location>
        <begin position="346"/>
        <end position="382"/>
    </location>
</feature>
<dbReference type="AlphaFoldDB" id="A0A915EV84"/>
<evidence type="ECO:0000313" key="4">
    <source>
        <dbReference type="WBParaSite" id="maker-E.canG7_contigs_6391-snap-gene-0.7-mRNA-1"/>
    </source>
</evidence>